<protein>
    <recommendedName>
        <fullName evidence="5">DUF4231 domain-containing protein</fullName>
    </recommendedName>
</protein>
<accession>A0ABP4RHS9</accession>
<feature type="transmembrane region" description="Helical" evidence="2">
    <location>
        <begin position="168"/>
        <end position="187"/>
    </location>
</feature>
<keyword evidence="4" id="KW-1185">Reference proteome</keyword>
<proteinExistence type="predicted"/>
<evidence type="ECO:0000256" key="1">
    <source>
        <dbReference type="SAM" id="MobiDB-lite"/>
    </source>
</evidence>
<dbReference type="Proteomes" id="UP001501319">
    <property type="component" value="Unassembled WGS sequence"/>
</dbReference>
<evidence type="ECO:0000313" key="3">
    <source>
        <dbReference type="EMBL" id="GAA1650634.1"/>
    </source>
</evidence>
<feature type="transmembrane region" description="Helical" evidence="2">
    <location>
        <begin position="30"/>
        <end position="51"/>
    </location>
</feature>
<dbReference type="EMBL" id="BAAANE010000008">
    <property type="protein sequence ID" value="GAA1650634.1"/>
    <property type="molecule type" value="Genomic_DNA"/>
</dbReference>
<feature type="transmembrane region" description="Helical" evidence="2">
    <location>
        <begin position="140"/>
        <end position="162"/>
    </location>
</feature>
<keyword evidence="2" id="KW-1133">Transmembrane helix</keyword>
<evidence type="ECO:0000256" key="2">
    <source>
        <dbReference type="SAM" id="Phobius"/>
    </source>
</evidence>
<sequence length="262" mass="28752">MPSPPEVAQIDADISEAEQELSELLLRWRWVVYGLAAAALLECGFIISASITRIDGLVSVAGLGGVLLFASAVALGIYASENRGERIQQKRQLDRLKIERRDALAGRAPRAAAPFARYKEHLPAMAEHLKLRAQRHRRTYVSLQLVVIVGSLSASALTASINSPNSKTIAVAISLAVGVAASFSLTFRIRERGDALQATAIEIEREYRAAELRIGDYANDPDDRTRYRKLTERIESLRAEQASKERSLDQPPDMQQSSSSGI</sequence>
<gene>
    <name evidence="3" type="ORF">GCM10009744_47810</name>
</gene>
<organism evidence="3 4">
    <name type="scientific">Kribbella alba</name>
    <dbReference type="NCBI Taxonomy" id="190197"/>
    <lineage>
        <taxon>Bacteria</taxon>
        <taxon>Bacillati</taxon>
        <taxon>Actinomycetota</taxon>
        <taxon>Actinomycetes</taxon>
        <taxon>Propionibacteriales</taxon>
        <taxon>Kribbellaceae</taxon>
        <taxon>Kribbella</taxon>
    </lineage>
</organism>
<reference evidence="4" key="1">
    <citation type="journal article" date="2019" name="Int. J. Syst. Evol. Microbiol.">
        <title>The Global Catalogue of Microorganisms (GCM) 10K type strain sequencing project: providing services to taxonomists for standard genome sequencing and annotation.</title>
        <authorList>
            <consortium name="The Broad Institute Genomics Platform"/>
            <consortium name="The Broad Institute Genome Sequencing Center for Infectious Disease"/>
            <person name="Wu L."/>
            <person name="Ma J."/>
        </authorList>
    </citation>
    <scope>NUCLEOTIDE SEQUENCE [LARGE SCALE GENOMIC DNA]</scope>
    <source>
        <strain evidence="4">JCM 14306</strain>
    </source>
</reference>
<keyword evidence="2" id="KW-0812">Transmembrane</keyword>
<name>A0ABP4RHS9_9ACTN</name>
<comment type="caution">
    <text evidence="3">The sequence shown here is derived from an EMBL/GenBank/DDBJ whole genome shotgun (WGS) entry which is preliminary data.</text>
</comment>
<feature type="transmembrane region" description="Helical" evidence="2">
    <location>
        <begin position="57"/>
        <end position="80"/>
    </location>
</feature>
<feature type="compositionally biased region" description="Basic and acidic residues" evidence="1">
    <location>
        <begin position="238"/>
        <end position="248"/>
    </location>
</feature>
<evidence type="ECO:0000313" key="4">
    <source>
        <dbReference type="Proteomes" id="UP001501319"/>
    </source>
</evidence>
<keyword evidence="2" id="KW-0472">Membrane</keyword>
<dbReference type="NCBIfam" id="NF033634">
    <property type="entry name" value="SLATT_1"/>
    <property type="match status" value="1"/>
</dbReference>
<evidence type="ECO:0008006" key="5">
    <source>
        <dbReference type="Google" id="ProtNLM"/>
    </source>
</evidence>
<feature type="region of interest" description="Disordered" evidence="1">
    <location>
        <begin position="238"/>
        <end position="262"/>
    </location>
</feature>